<dbReference type="FunFam" id="3.50.30.30:FF:000005">
    <property type="entry name" value="subtilisin-like protease SBT1.5"/>
    <property type="match status" value="2"/>
</dbReference>
<evidence type="ECO:0000256" key="12">
    <source>
        <dbReference type="PROSITE-ProRule" id="PRU01240"/>
    </source>
</evidence>
<feature type="domain" description="Peptidase S8/S53" evidence="13">
    <location>
        <begin position="126"/>
        <end position="558"/>
    </location>
</feature>
<dbReference type="InterPro" id="IPR010259">
    <property type="entry name" value="S8pro/Inhibitor_I9"/>
</dbReference>
<dbReference type="SUPFAM" id="SSF52743">
    <property type="entry name" value="Subtilisin-like"/>
    <property type="match status" value="2"/>
</dbReference>
<dbReference type="GO" id="GO:0004252">
    <property type="term" value="F:serine-type endopeptidase activity"/>
    <property type="evidence" value="ECO:0007669"/>
    <property type="project" value="UniProtKB-UniRule"/>
</dbReference>
<evidence type="ECO:0000256" key="9">
    <source>
        <dbReference type="ARBA" id="ARBA00022825"/>
    </source>
</evidence>
<dbReference type="InterPro" id="IPR023827">
    <property type="entry name" value="Peptidase_S8_Asp-AS"/>
</dbReference>
<feature type="domain" description="Peptidase S8/S53" evidence="13">
    <location>
        <begin position="896"/>
        <end position="1329"/>
    </location>
</feature>
<feature type="active site" description="Charge relay system" evidence="12">
    <location>
        <position position="521"/>
    </location>
</feature>
<name>A0A396HK27_MEDTR</name>
<feature type="domain" description="PA" evidence="14">
    <location>
        <begin position="1123"/>
        <end position="1214"/>
    </location>
</feature>
<feature type="active site" description="Charge relay system" evidence="12">
    <location>
        <position position="135"/>
    </location>
</feature>
<comment type="function">
    <text evidence="1">Required for arbuscular mycorrhiza (AM) development during AM symbiosis with AM fungi (e.g. Glomeromycota intraradices).</text>
</comment>
<evidence type="ECO:0000256" key="1">
    <source>
        <dbReference type="ARBA" id="ARBA00002076"/>
    </source>
</evidence>
<feature type="active site" description="Charge relay system" evidence="11 12">
    <location>
        <position position="905"/>
    </location>
</feature>
<dbReference type="Pfam" id="PF05922">
    <property type="entry name" value="Inhibitor_I9"/>
    <property type="match status" value="2"/>
</dbReference>
<dbReference type="Gene3D" id="3.30.70.80">
    <property type="entry name" value="Peptidase S8 propeptide/proteinase inhibitor I9"/>
    <property type="match status" value="2"/>
</dbReference>
<evidence type="ECO:0000259" key="13">
    <source>
        <dbReference type="Pfam" id="PF00082"/>
    </source>
</evidence>
<dbReference type="GO" id="GO:0006508">
    <property type="term" value="P:proteolysis"/>
    <property type="evidence" value="ECO:0007669"/>
    <property type="project" value="UniProtKB-KW"/>
</dbReference>
<dbReference type="Gene3D" id="2.60.40.2310">
    <property type="match status" value="2"/>
</dbReference>
<dbReference type="InterPro" id="IPR000209">
    <property type="entry name" value="Peptidase_S8/S53_dom"/>
</dbReference>
<comment type="similarity">
    <text evidence="3 12">Belongs to the peptidase S8 family.</text>
</comment>
<proteinExistence type="inferred from homology"/>
<evidence type="ECO:0000256" key="6">
    <source>
        <dbReference type="ARBA" id="ARBA00022670"/>
    </source>
</evidence>
<keyword evidence="5" id="KW-0964">Secreted</keyword>
<evidence type="ECO:0000256" key="11">
    <source>
        <dbReference type="PIRSR" id="PIRSR615500-1"/>
    </source>
</evidence>
<gene>
    <name evidence="17" type="ORF">MtrunA17_Chr5g0398351</name>
</gene>
<dbReference type="InterPro" id="IPR034197">
    <property type="entry name" value="Peptidases_S8_3"/>
</dbReference>
<organism evidence="17">
    <name type="scientific">Medicago truncatula</name>
    <name type="common">Barrel medic</name>
    <name type="synonym">Medicago tribuloides</name>
    <dbReference type="NCBI Taxonomy" id="3880"/>
    <lineage>
        <taxon>Eukaryota</taxon>
        <taxon>Viridiplantae</taxon>
        <taxon>Streptophyta</taxon>
        <taxon>Embryophyta</taxon>
        <taxon>Tracheophyta</taxon>
        <taxon>Spermatophyta</taxon>
        <taxon>Magnoliopsida</taxon>
        <taxon>eudicotyledons</taxon>
        <taxon>Gunneridae</taxon>
        <taxon>Pentapetalae</taxon>
        <taxon>rosids</taxon>
        <taxon>fabids</taxon>
        <taxon>Fabales</taxon>
        <taxon>Fabaceae</taxon>
        <taxon>Papilionoideae</taxon>
        <taxon>50 kb inversion clade</taxon>
        <taxon>NPAAA clade</taxon>
        <taxon>Hologalegina</taxon>
        <taxon>IRL clade</taxon>
        <taxon>Trifolieae</taxon>
        <taxon>Medicago</taxon>
    </lineage>
</organism>
<evidence type="ECO:0000256" key="4">
    <source>
        <dbReference type="ARBA" id="ARBA00022523"/>
    </source>
</evidence>
<protein>
    <submittedName>
        <fullName evidence="17">Putative cucumisin</fullName>
        <ecNumber evidence="17">3.4.21.25</ecNumber>
    </submittedName>
</protein>
<feature type="domain" description="Subtilisin-like protease fibronectin type-III" evidence="16">
    <location>
        <begin position="635"/>
        <end position="733"/>
    </location>
</feature>
<evidence type="ECO:0000259" key="14">
    <source>
        <dbReference type="Pfam" id="PF02225"/>
    </source>
</evidence>
<dbReference type="InterPro" id="IPR036852">
    <property type="entry name" value="Peptidase_S8/S53_dom_sf"/>
</dbReference>
<feature type="active site" description="Charge relay system" evidence="11 12">
    <location>
        <position position="1292"/>
    </location>
</feature>
<dbReference type="Pfam" id="PF17766">
    <property type="entry name" value="fn3_6"/>
    <property type="match status" value="2"/>
</dbReference>
<feature type="active site" description="Charge relay system" evidence="12">
    <location>
        <position position="194"/>
    </location>
</feature>
<keyword evidence="7" id="KW-0732">Signal</keyword>
<evidence type="ECO:0000256" key="2">
    <source>
        <dbReference type="ARBA" id="ARBA00004271"/>
    </source>
</evidence>
<dbReference type="Proteomes" id="UP000265566">
    <property type="component" value="Chromosome 5"/>
</dbReference>
<evidence type="ECO:0000259" key="15">
    <source>
        <dbReference type="Pfam" id="PF05922"/>
    </source>
</evidence>
<evidence type="ECO:0000256" key="10">
    <source>
        <dbReference type="ARBA" id="ARBA00023180"/>
    </source>
</evidence>
<feature type="domain" description="Inhibitor I9" evidence="15">
    <location>
        <begin position="795"/>
        <end position="873"/>
    </location>
</feature>
<feature type="active site" description="Charge relay system" evidence="11 12">
    <location>
        <position position="964"/>
    </location>
</feature>
<sequence>MRKMIWGLRMEGEENLEHDQINLMTYIVHVKKSENVASHQSEDLHSWYHSFLPQTFPHKERMVFSYRKVASGFAVKLTPEEAKSLQEKGEIVSARPERTLELHTTHTPTFLGLKQGQGLWSDDNLGKGVIIGIIDTGIFPLHPSFNDEGMPPPPAKWKGHCEFTGGQVCNNKLIGARNLVKSAIQEPPFENFFHGTHTAAEAAGRFIEDASVFGNAKGVAAGMAPNAHLAIYKVCNDKIGCTESAILAAMDIAIEDGVDVLSLSLGLGSLPFFEDPIAIGAFAATQNGVFVSCSAANSGPGYSTLSNEAPWILTVGASTIDRKIVASAKLGNGEEYEGETLFQPKDFSQQLLPLVYPGSFGYGNQTQNQSLCLPGSLKNIDLSGKVVLCDVGNVSSIVKGQEVLNSGGIAMILANSEALGFSTFAIAHVLPAVEVSYAAGLTIKSYIKSTYNPTATLIFKGTIIGDSLAPSVVYFSSRGPSQESPGILKPDIIGPGVNILAAWAVSVDNKIPAFDIVSGTSMSCPHLSGIAALIKSSHPDWSPAAIKSAIMTTANTLNLGGIPILDQRLFPADIFATGAGHVNPVKANDPGLVYDIEPEDYVPYLCGLGYSDKEIEVIVQWKVKCSNVKSIPEAQLNYPSFSILLGSDSQYYTRTLTNVGFANSTYKVELEVPLALGMSVNPSEITFTEVNEKVSFSVEFIPQIKENRRNHTFGQGSLTWVSDRHAVRIPISVIFKQITSNSFFIFIKSQIMMKTNYTMQLSLLVSLIFILCSFNQITSVFAAEENQEHDHNLMTYIVHVKKSENVASFQSEDLHSWYHSFLPQNFPHKDRMVFSYRHVASGFAVKLTPEEAKSLQEKDGILLARPERTLSLHTTHSPTFLGLKHGQGLWNDDNLGKGVIIGVIDSGIYPYHPSFNDEGMPPPPAKWKGHCEFTGGKICNNKLIGARSLVKSTIQELPLEKHFHGTHTAAEAAGRFVEDASVFGNAKGVAAGMAPNAHIAMYKVCTDNIPCAESSILAAMDIAIEDGVDVLSLSLGLGSLPFFEDPIAIGAFAATQNGVFVSCSAANSGPGYSTLSNEAPWVLTVGASTIDRKIVALAKLGNGNEYEGETLFQPKDFSEQLMPLVYSGSFGFGNQTQNQSLCLPGSLKNIDLSGKVVVCDVGGRVSTIVKGQEVLNSGGVAMILANSETLGFSTSATAHVLPAVQLSYAAGLTIKEYIKSTYNPSATLIFKGTVIGDSLAPSVVSFSSRGPSQESPGILKPDIIGPGVNILAAWGVSVDNKIPAFNIVSGTSMSCPHLSGISALIKSSHPDWSPAAIKSAIMTTANTLNLGGIPILDQRLLPADIFATGAGHVNPVKANDPGLVYDIEPEDYVPYLCGLGYSDKEIEVIVQRKVKCSNVKSIPEAQLNYPSFSILLGSDSQYYTRTLTNVGFANSTYKVELEVPLALGMSVNPSEITFTEVNEKVSFSIEFIPQIKENRRSQTFAQGSLTWVSDKHAVRIPISVIFK</sequence>
<dbReference type="Gramene" id="rna28601">
    <property type="protein sequence ID" value="RHN53670.1"/>
    <property type="gene ID" value="gene28601"/>
</dbReference>
<dbReference type="PROSITE" id="PS51892">
    <property type="entry name" value="SUBTILASE"/>
    <property type="match status" value="2"/>
</dbReference>
<dbReference type="PRINTS" id="PR00723">
    <property type="entry name" value="SUBTILISIN"/>
</dbReference>
<evidence type="ECO:0000259" key="16">
    <source>
        <dbReference type="Pfam" id="PF17766"/>
    </source>
</evidence>
<dbReference type="InterPro" id="IPR041469">
    <property type="entry name" value="Subtilisin-like_FN3"/>
</dbReference>
<keyword evidence="6 12" id="KW-0645">Protease</keyword>
<keyword evidence="10" id="KW-0325">Glycoprotein</keyword>
<keyword evidence="8 12" id="KW-0378">Hydrolase</keyword>
<dbReference type="CDD" id="cd02120">
    <property type="entry name" value="PA_subtilisin_like"/>
    <property type="match status" value="2"/>
</dbReference>
<evidence type="ECO:0000256" key="3">
    <source>
        <dbReference type="ARBA" id="ARBA00011073"/>
    </source>
</evidence>
<dbReference type="PANTHER" id="PTHR10795">
    <property type="entry name" value="PROPROTEIN CONVERTASE SUBTILISIN/KEXIN"/>
    <property type="match status" value="1"/>
</dbReference>
<dbReference type="EMBL" id="PSQE01000005">
    <property type="protein sequence ID" value="RHN53670.1"/>
    <property type="molecule type" value="Genomic_DNA"/>
</dbReference>
<dbReference type="InterPro" id="IPR045051">
    <property type="entry name" value="SBT"/>
</dbReference>
<feature type="domain" description="Inhibitor I9" evidence="15">
    <location>
        <begin position="25"/>
        <end position="103"/>
    </location>
</feature>
<dbReference type="InterPro" id="IPR037045">
    <property type="entry name" value="S8pro/Inhibitor_I9_sf"/>
</dbReference>
<keyword evidence="4" id="KW-0052">Apoplast</keyword>
<dbReference type="Gene3D" id="3.50.30.30">
    <property type="match status" value="2"/>
</dbReference>
<dbReference type="Gene3D" id="3.40.50.200">
    <property type="entry name" value="Peptidase S8/S53 domain"/>
    <property type="match status" value="2"/>
</dbReference>
<evidence type="ECO:0000256" key="5">
    <source>
        <dbReference type="ARBA" id="ARBA00022525"/>
    </source>
</evidence>
<evidence type="ECO:0000256" key="8">
    <source>
        <dbReference type="ARBA" id="ARBA00022801"/>
    </source>
</evidence>
<keyword evidence="9 12" id="KW-0720">Serine protease</keyword>
<dbReference type="InterPro" id="IPR015500">
    <property type="entry name" value="Peptidase_S8_subtilisin-rel"/>
</dbReference>
<dbReference type="CDD" id="cd04852">
    <property type="entry name" value="Peptidases_S8_3"/>
    <property type="match status" value="2"/>
</dbReference>
<dbReference type="Pfam" id="PF00082">
    <property type="entry name" value="Peptidase_S8"/>
    <property type="match status" value="2"/>
</dbReference>
<comment type="subcellular location">
    <subcellularLocation>
        <location evidence="2">Secreted</location>
        <location evidence="2">Extracellular space</location>
        <location evidence="2">Apoplast</location>
    </subcellularLocation>
</comment>
<reference evidence="17" key="1">
    <citation type="journal article" date="2018" name="Nat. Plants">
        <title>Whole-genome landscape of Medicago truncatula symbiotic genes.</title>
        <authorList>
            <person name="Pecrix Y."/>
            <person name="Gamas P."/>
            <person name="Carrere S."/>
        </authorList>
    </citation>
    <scope>NUCLEOTIDE SEQUENCE</scope>
    <source>
        <tissue evidence="17">Leaves</tissue>
    </source>
</reference>
<dbReference type="Pfam" id="PF02225">
    <property type="entry name" value="PA"/>
    <property type="match status" value="2"/>
</dbReference>
<dbReference type="PROSITE" id="PS00136">
    <property type="entry name" value="SUBTILASE_ASP"/>
    <property type="match status" value="2"/>
</dbReference>
<dbReference type="GO" id="GO:0048046">
    <property type="term" value="C:apoplast"/>
    <property type="evidence" value="ECO:0007669"/>
    <property type="project" value="UniProtKB-SubCell"/>
</dbReference>
<dbReference type="InterPro" id="IPR003137">
    <property type="entry name" value="PA_domain"/>
</dbReference>
<comment type="caution">
    <text evidence="17">The sequence shown here is derived from an EMBL/GenBank/DDBJ whole genome shotgun (WGS) entry which is preliminary data.</text>
</comment>
<feature type="domain" description="Subtilisin-like protease fibronectin type-III" evidence="16">
    <location>
        <begin position="1406"/>
        <end position="1504"/>
    </location>
</feature>
<dbReference type="GO" id="GO:0009610">
    <property type="term" value="P:response to symbiotic fungus"/>
    <property type="evidence" value="ECO:0007669"/>
    <property type="project" value="UniProtKB-ARBA"/>
</dbReference>
<accession>A0A396HK27</accession>
<dbReference type="EC" id="3.4.21.25" evidence="17"/>
<feature type="domain" description="PA" evidence="14">
    <location>
        <begin position="353"/>
        <end position="443"/>
    </location>
</feature>
<evidence type="ECO:0000313" key="17">
    <source>
        <dbReference type="EMBL" id="RHN53670.1"/>
    </source>
</evidence>
<evidence type="ECO:0000256" key="7">
    <source>
        <dbReference type="ARBA" id="ARBA00022729"/>
    </source>
</evidence>